<dbReference type="KEGG" id="mmob:F6R98_00425"/>
<organism evidence="2 3">
    <name type="scientific">Candidatus Methylospira mobilis</name>
    <dbReference type="NCBI Taxonomy" id="1808979"/>
    <lineage>
        <taxon>Bacteria</taxon>
        <taxon>Pseudomonadati</taxon>
        <taxon>Pseudomonadota</taxon>
        <taxon>Gammaproteobacteria</taxon>
        <taxon>Methylococcales</taxon>
        <taxon>Methylococcaceae</taxon>
        <taxon>Candidatus Methylospira</taxon>
    </lineage>
</organism>
<dbReference type="InParanoid" id="A0A5Q0BHG9"/>
<dbReference type="OrthoDB" id="5602897at2"/>
<dbReference type="InterPro" id="IPR027417">
    <property type="entry name" value="P-loop_NTPase"/>
</dbReference>
<keyword evidence="1" id="KW-1133">Transmembrane helix</keyword>
<evidence type="ECO:0008006" key="4">
    <source>
        <dbReference type="Google" id="ProtNLM"/>
    </source>
</evidence>
<dbReference type="Gene3D" id="3.40.50.300">
    <property type="entry name" value="P-loop containing nucleotide triphosphate hydrolases"/>
    <property type="match status" value="1"/>
</dbReference>
<proteinExistence type="predicted"/>
<dbReference type="RefSeq" id="WP_153247243.1">
    <property type="nucleotide sequence ID" value="NZ_CP044205.1"/>
</dbReference>
<dbReference type="Proteomes" id="UP000325755">
    <property type="component" value="Chromosome"/>
</dbReference>
<name>A0A5Q0BHG9_9GAMM</name>
<keyword evidence="1" id="KW-0472">Membrane</keyword>
<accession>A0A5Q0BHG9</accession>
<evidence type="ECO:0000313" key="2">
    <source>
        <dbReference type="EMBL" id="QFY41266.1"/>
    </source>
</evidence>
<evidence type="ECO:0000313" key="3">
    <source>
        <dbReference type="Proteomes" id="UP000325755"/>
    </source>
</evidence>
<evidence type="ECO:0000256" key="1">
    <source>
        <dbReference type="SAM" id="Phobius"/>
    </source>
</evidence>
<keyword evidence="3" id="KW-1185">Reference proteome</keyword>
<dbReference type="InterPro" id="IPR053156">
    <property type="entry name" value="T6SS_TssM-like"/>
</dbReference>
<feature type="transmembrane region" description="Helical" evidence="1">
    <location>
        <begin position="12"/>
        <end position="34"/>
    </location>
</feature>
<dbReference type="SUPFAM" id="SSF52540">
    <property type="entry name" value="P-loop containing nucleoside triphosphate hydrolases"/>
    <property type="match status" value="1"/>
</dbReference>
<dbReference type="AlphaFoldDB" id="A0A5Q0BHG9"/>
<protein>
    <recommendedName>
        <fullName evidence="4">IcmF-related N-terminal domain-containing protein</fullName>
    </recommendedName>
</protein>
<reference evidence="2 3" key="1">
    <citation type="submission" date="2019-09" db="EMBL/GenBank/DDBJ databases">
        <title>Ecophysiology of the spiral-shaped methanotroph Methylospira mobilis as revealed by the complete genome sequence.</title>
        <authorList>
            <person name="Oshkin I.Y."/>
            <person name="Dedysh S.N."/>
            <person name="Miroshnikov K."/>
            <person name="Danilova O.V."/>
            <person name="Hakobyan A."/>
            <person name="Liesack W."/>
        </authorList>
    </citation>
    <scope>NUCLEOTIDE SEQUENCE [LARGE SCALE GENOMIC DNA]</scope>
    <source>
        <strain evidence="2 3">Shm1</strain>
    </source>
</reference>
<gene>
    <name evidence="2" type="ORF">F6R98_00425</name>
</gene>
<dbReference type="PANTHER" id="PTHR36153">
    <property type="entry name" value="INNER MEMBRANE PROTEIN-RELATED"/>
    <property type="match status" value="1"/>
</dbReference>
<sequence>MNSMLSFITWPYWLVLIIVLVLVVLVGGLIFLVWRRKRAEGVFSAVVSVSKGAQMPAGRLVATWRQFVSKIPRSMRNKALNVPLFLVIGDAGSGKTTLIDNHAGWKGQNFRFYPSMTEDPMLQIYLGAKVVAVELAASLLYNTNPAVHRALGKLWRHFPATPQIAVVIDAGMLLEPQPERLRQSGRALFGKLEVFKELGKAPIPLVLALSHMDKVSGFSEFCAFLQKAGIPLQIEFPSGDGISALESCLDAYSKHLDRALLTQSAQDYLKIVGFLRQAPGLLKVLRDFLRQERLAQGASSNPVMRLCLLSEQTDSFGCHPFLPLPGSGEGPAPEILTVHAKAAFALAAAGLVYLAGSYRYQQDIITDIIKRADIVNTTPVTEYAQKISPLFLDYSYDLNKDTLLSPLIPKYFDKTNGLINLKLIRAIRKNYLIPMLKEAQFDQDAPFKTNNLLALLYATPGNDVGRVFLYRIDTDPSEEMIKYKTLFRDYINHNSHTEEMNDTLNGLNYADQSQQLVEDITPWIIFFRDLQVAQAKPYIEELEFSDIKRKASDFIAIAHRSYVYRDQDMIVSWLQENTRLRRSLQTQYIAQSKLKQEGILKFLDLVKHLTMSDTDACQPAMSIAQCLLQIQAVAAIKSDEEPATMRFSLEGEDFSFDSGQWSDLMLRSRITLMLRNIVKSHRSADGWAFFDTPSSYADIELASAAENRLLPAATGHIDGRLSHDAFEQQVKPTVLALADTVSKLPVDKAEQKRFSDFVLRNLNAYSERYVNAYLNYLRQFRIEIDSVWSLQYELAQLQMPGSPLMTALLNIKQNTALSLPSTPAFTAFAQKLTAFTPIQRLMVEQNGNYPELAKYQLMMQQMQAELESGEPYTPKKTGDDAAGLKSALSPAGRLAWAMLLNDESSYLKLVKAWLQSAGIASAWQQPFLAPVQKVQELGAIEIAHSADGIWADIWNSNIAPMLSQYPFMPTSAVELTMDDLIKSLHPKQGAFWVSFNQYLAPLCSYSNGVWIKQHELTDVKALLPSNMLSRLNSVQQLTSNLWDAQGSPKALQFSVRPELLPTLDKNQFPGAAQPALNYLRSGGESALGFNQQAAWQKFALEWWNAPPASAGIELRKENSPERIYADITVGGESWSFFKLLQRGQTMGSNRYRWFLDHPDYPQQKLNLDFTFQADPWKLFTNLAGS</sequence>
<dbReference type="EMBL" id="CP044205">
    <property type="protein sequence ID" value="QFY41266.1"/>
    <property type="molecule type" value="Genomic_DNA"/>
</dbReference>
<dbReference type="PANTHER" id="PTHR36153:SF1">
    <property type="entry name" value="TYPE VI SECRETION SYSTEM COMPONENT TSSM1"/>
    <property type="match status" value="1"/>
</dbReference>
<keyword evidence="1" id="KW-0812">Transmembrane</keyword>